<accession>A0AAF0IPI2</accession>
<feature type="transmembrane region" description="Helical" evidence="5">
    <location>
        <begin position="109"/>
        <end position="126"/>
    </location>
</feature>
<dbReference type="InterPro" id="IPR050598">
    <property type="entry name" value="AminoAcid_Transporter"/>
</dbReference>
<evidence type="ECO:0000313" key="7">
    <source>
        <dbReference type="Proteomes" id="UP001216638"/>
    </source>
</evidence>
<comment type="subcellular location">
    <subcellularLocation>
        <location evidence="1">Membrane</location>
        <topology evidence="1">Multi-pass membrane protein</topology>
    </subcellularLocation>
</comment>
<dbReference type="PANTHER" id="PTHR11785:SF512">
    <property type="entry name" value="SOBREMESA, ISOFORM B"/>
    <property type="match status" value="1"/>
</dbReference>
<proteinExistence type="predicted"/>
<keyword evidence="7" id="KW-1185">Reference proteome</keyword>
<gene>
    <name evidence="6" type="ORF">MBRA1_002853</name>
</gene>
<dbReference type="Gene3D" id="1.20.1740.10">
    <property type="entry name" value="Amino acid/polyamine transporter I"/>
    <property type="match status" value="1"/>
</dbReference>
<keyword evidence="2 5" id="KW-0812">Transmembrane</keyword>
<evidence type="ECO:0000256" key="1">
    <source>
        <dbReference type="ARBA" id="ARBA00004141"/>
    </source>
</evidence>
<protein>
    <submittedName>
        <fullName evidence="6">Uncharacterized protein</fullName>
    </submittedName>
</protein>
<evidence type="ECO:0000256" key="5">
    <source>
        <dbReference type="SAM" id="Phobius"/>
    </source>
</evidence>
<dbReference type="EMBL" id="CP119953">
    <property type="protein sequence ID" value="WFC96197.1"/>
    <property type="molecule type" value="Genomic_DNA"/>
</dbReference>
<evidence type="ECO:0000256" key="3">
    <source>
        <dbReference type="ARBA" id="ARBA00022989"/>
    </source>
</evidence>
<dbReference type="Proteomes" id="UP001216638">
    <property type="component" value="Chromosome 3"/>
</dbReference>
<evidence type="ECO:0000313" key="6">
    <source>
        <dbReference type="EMBL" id="WFC96197.1"/>
    </source>
</evidence>
<dbReference type="PANTHER" id="PTHR11785">
    <property type="entry name" value="AMINO ACID TRANSPORTER"/>
    <property type="match status" value="1"/>
</dbReference>
<keyword evidence="4 5" id="KW-0472">Membrane</keyword>
<reference evidence="6" key="1">
    <citation type="submission" date="2023-03" db="EMBL/GenBank/DDBJ databases">
        <title>Mating type loci evolution in Malassezia.</title>
        <authorList>
            <person name="Coelho M.A."/>
        </authorList>
    </citation>
    <scope>NUCLEOTIDE SEQUENCE</scope>
    <source>
        <strain evidence="6">CBS 14135</strain>
    </source>
</reference>
<feature type="transmembrane region" description="Helical" evidence="5">
    <location>
        <begin position="47"/>
        <end position="71"/>
    </location>
</feature>
<evidence type="ECO:0000256" key="2">
    <source>
        <dbReference type="ARBA" id="ARBA00022692"/>
    </source>
</evidence>
<dbReference type="InterPro" id="IPR002293">
    <property type="entry name" value="AA/rel_permease1"/>
</dbReference>
<feature type="transmembrane region" description="Helical" evidence="5">
    <location>
        <begin position="83"/>
        <end position="103"/>
    </location>
</feature>
<dbReference type="GO" id="GO:0016020">
    <property type="term" value="C:membrane"/>
    <property type="evidence" value="ECO:0007669"/>
    <property type="project" value="UniProtKB-SubCell"/>
</dbReference>
<keyword evidence="3 5" id="KW-1133">Transmembrane helix</keyword>
<dbReference type="Pfam" id="PF13520">
    <property type="entry name" value="AA_permease_2"/>
    <property type="match status" value="1"/>
</dbReference>
<sequence length="166" mass="18139">MAAGQDSFLPRVVGQISPRFGGPFHATVLSTALILVFVLFGSSFASLVNFCGVCAWFWYSMTVSSLLYLRIKEPKLDSPYKTWVVTPVVFIAISLFLLAMPIVAAPWEALAAFSFIGAGIPLYYVSQKEIPLALRRYLPGASHDFAALPTEADEVELNARTARDSS</sequence>
<name>A0AAF0IPI2_9BASI</name>
<evidence type="ECO:0000256" key="4">
    <source>
        <dbReference type="ARBA" id="ARBA00023136"/>
    </source>
</evidence>
<feature type="transmembrane region" description="Helical" evidence="5">
    <location>
        <begin position="20"/>
        <end position="41"/>
    </location>
</feature>
<dbReference type="AlphaFoldDB" id="A0AAF0IPI2"/>
<organism evidence="6 7">
    <name type="scientific">Malassezia brasiliensis</name>
    <dbReference type="NCBI Taxonomy" id="1821822"/>
    <lineage>
        <taxon>Eukaryota</taxon>
        <taxon>Fungi</taxon>
        <taxon>Dikarya</taxon>
        <taxon>Basidiomycota</taxon>
        <taxon>Ustilaginomycotina</taxon>
        <taxon>Malasseziomycetes</taxon>
        <taxon>Malasseziales</taxon>
        <taxon>Malasseziaceae</taxon>
        <taxon>Malassezia</taxon>
    </lineage>
</organism>
<dbReference type="GO" id="GO:0015179">
    <property type="term" value="F:L-amino acid transmembrane transporter activity"/>
    <property type="evidence" value="ECO:0007669"/>
    <property type="project" value="TreeGrafter"/>
</dbReference>